<keyword evidence="5" id="KW-0812">Transmembrane</keyword>
<evidence type="ECO:0000313" key="13">
    <source>
        <dbReference type="Proteomes" id="UP000325302"/>
    </source>
</evidence>
<comment type="caution">
    <text evidence="12">The sequence shown here is derived from an EMBL/GenBank/DDBJ whole genome shotgun (WGS) entry which is preliminary data.</text>
</comment>
<dbReference type="AlphaFoldDB" id="A0A5A9W3B2"/>
<dbReference type="EMBL" id="SMRS01000004">
    <property type="protein sequence ID" value="KAA0875092.1"/>
    <property type="molecule type" value="Genomic_DNA"/>
</dbReference>
<evidence type="ECO:0000256" key="3">
    <source>
        <dbReference type="ARBA" id="ARBA00022448"/>
    </source>
</evidence>
<keyword evidence="8" id="KW-0626">Porin</keyword>
<accession>A0A5A9W3B2</accession>
<dbReference type="Pfam" id="PF13609">
    <property type="entry name" value="Porin_4"/>
    <property type="match status" value="1"/>
</dbReference>
<keyword evidence="6" id="KW-0732">Signal</keyword>
<feature type="domain" description="Porin" evidence="11">
    <location>
        <begin position="34"/>
        <end position="278"/>
    </location>
</feature>
<name>A0A5A9W3B2_9GAMM</name>
<evidence type="ECO:0000256" key="2">
    <source>
        <dbReference type="ARBA" id="ARBA00011233"/>
    </source>
</evidence>
<evidence type="ECO:0000313" key="12">
    <source>
        <dbReference type="EMBL" id="KAA0875092.1"/>
    </source>
</evidence>
<evidence type="ECO:0000256" key="1">
    <source>
        <dbReference type="ARBA" id="ARBA00004571"/>
    </source>
</evidence>
<evidence type="ECO:0000259" key="11">
    <source>
        <dbReference type="Pfam" id="PF13609"/>
    </source>
</evidence>
<evidence type="ECO:0000256" key="5">
    <source>
        <dbReference type="ARBA" id="ARBA00022692"/>
    </source>
</evidence>
<evidence type="ECO:0000256" key="7">
    <source>
        <dbReference type="ARBA" id="ARBA00023065"/>
    </source>
</evidence>
<dbReference type="GO" id="GO:0006811">
    <property type="term" value="P:monoatomic ion transport"/>
    <property type="evidence" value="ECO:0007669"/>
    <property type="project" value="UniProtKB-KW"/>
</dbReference>
<evidence type="ECO:0000256" key="8">
    <source>
        <dbReference type="ARBA" id="ARBA00023114"/>
    </source>
</evidence>
<keyword evidence="7" id="KW-0406">Ion transport</keyword>
<reference evidence="12 13" key="1">
    <citation type="submission" date="2019-03" db="EMBL/GenBank/DDBJ databases">
        <title>Nitrincola sp. nov. isolated from an Indian soda lake.</title>
        <authorList>
            <person name="Joshi A."/>
            <person name="Thite S.V."/>
            <person name="Joseph N."/>
            <person name="Dhotre D."/>
            <person name="Moorthy M."/>
            <person name="Shouche Y.S."/>
        </authorList>
    </citation>
    <scope>NUCLEOTIDE SEQUENCE [LARGE SCALE GENOMIC DNA]</scope>
    <source>
        <strain evidence="12 13">MEB193</strain>
    </source>
</reference>
<dbReference type="GO" id="GO:0015288">
    <property type="term" value="F:porin activity"/>
    <property type="evidence" value="ECO:0007669"/>
    <property type="project" value="UniProtKB-KW"/>
</dbReference>
<comment type="subcellular location">
    <subcellularLocation>
        <location evidence="1">Cell outer membrane</location>
        <topology evidence="1">Multi-pass membrane protein</topology>
    </subcellularLocation>
</comment>
<keyword evidence="10" id="KW-0998">Cell outer membrane</keyword>
<dbReference type="Gene3D" id="2.40.160.10">
    <property type="entry name" value="Porin"/>
    <property type="match status" value="1"/>
</dbReference>
<dbReference type="PANTHER" id="PTHR34501:SF9">
    <property type="entry name" value="MAJOR OUTER MEMBRANE PROTEIN P.IA"/>
    <property type="match status" value="1"/>
</dbReference>
<dbReference type="GO" id="GO:0046930">
    <property type="term" value="C:pore complex"/>
    <property type="evidence" value="ECO:0007669"/>
    <property type="project" value="UniProtKB-KW"/>
</dbReference>
<dbReference type="InterPro" id="IPR023614">
    <property type="entry name" value="Porin_dom_sf"/>
</dbReference>
<evidence type="ECO:0000256" key="4">
    <source>
        <dbReference type="ARBA" id="ARBA00022452"/>
    </source>
</evidence>
<keyword evidence="9" id="KW-0472">Membrane</keyword>
<proteinExistence type="predicted"/>
<dbReference type="Proteomes" id="UP000325302">
    <property type="component" value="Unassembled WGS sequence"/>
</dbReference>
<evidence type="ECO:0000256" key="9">
    <source>
        <dbReference type="ARBA" id="ARBA00023136"/>
    </source>
</evidence>
<keyword evidence="13" id="KW-1185">Reference proteome</keyword>
<dbReference type="PANTHER" id="PTHR34501">
    <property type="entry name" value="PROTEIN YDDL-RELATED"/>
    <property type="match status" value="1"/>
</dbReference>
<dbReference type="CDD" id="cd00342">
    <property type="entry name" value="gram_neg_porins"/>
    <property type="match status" value="1"/>
</dbReference>
<comment type="subunit">
    <text evidence="2">Homotrimer.</text>
</comment>
<dbReference type="InterPro" id="IPR050298">
    <property type="entry name" value="Gram-neg_bact_OMP"/>
</dbReference>
<gene>
    <name evidence="12" type="ORF">E1H14_06645</name>
</gene>
<organism evidence="12 13">
    <name type="scientific">Nitrincola tapanii</name>
    <dbReference type="NCBI Taxonomy" id="1708751"/>
    <lineage>
        <taxon>Bacteria</taxon>
        <taxon>Pseudomonadati</taxon>
        <taxon>Pseudomonadota</taxon>
        <taxon>Gammaproteobacteria</taxon>
        <taxon>Oceanospirillales</taxon>
        <taxon>Oceanospirillaceae</taxon>
        <taxon>Nitrincola</taxon>
    </lineage>
</organism>
<protein>
    <submittedName>
        <fullName evidence="12">Porin</fullName>
    </submittedName>
</protein>
<dbReference type="InterPro" id="IPR033900">
    <property type="entry name" value="Gram_neg_porin_domain"/>
</dbReference>
<keyword evidence="3" id="KW-0813">Transport</keyword>
<dbReference type="GO" id="GO:0009279">
    <property type="term" value="C:cell outer membrane"/>
    <property type="evidence" value="ECO:0007669"/>
    <property type="project" value="UniProtKB-SubCell"/>
</dbReference>
<evidence type="ECO:0000256" key="10">
    <source>
        <dbReference type="ARBA" id="ARBA00023237"/>
    </source>
</evidence>
<dbReference type="SUPFAM" id="SSF56935">
    <property type="entry name" value="Porins"/>
    <property type="match status" value="1"/>
</dbReference>
<dbReference type="OrthoDB" id="8957883at2"/>
<keyword evidence="4" id="KW-1134">Transmembrane beta strand</keyword>
<evidence type="ECO:0000256" key="6">
    <source>
        <dbReference type="ARBA" id="ARBA00022729"/>
    </source>
</evidence>
<sequence>MFLSAPFGCPGYSNNNTSMLNVEGEKLMKKSLIALAVAGAMTVPAIAAADATLYGSFRMSMDKTKEESANLKDYGSRVGIKGTVDLGLEDTKGIFLWEQALNLNNGALGNGRYAYVGAKGSWGTAVGGKLDHATWNYVGAITEFQASGKFGGLDVGYVPGAGFTGNRADRRVGNSLAYVSPTVAGFEAFVGGVFAGDALSAAGTPEKDKTIDGYQLGGKYTWEDLVLGAAYGAIKSGKSNAVLGDYAIDQNLWGLSARYKLEGLSLAAKYEQAKNKVTSVKDKGYGLYAGYEVNGLGASLGYSTTKLDNADRKKATQVEVYNKMGNGVVSAGYIDYNNAAALAGGTSAASNDTFYVGYRLNF</sequence>